<gene>
    <name evidence="1" type="ORF">H010_15065</name>
</gene>
<name>A0A9X4NTZ4_9BURK</name>
<dbReference type="Proteomes" id="UP001152876">
    <property type="component" value="Unassembled WGS sequence"/>
</dbReference>
<protein>
    <recommendedName>
        <fullName evidence="3">DUF721 domain-containing protein</fullName>
    </recommendedName>
</protein>
<evidence type="ECO:0008006" key="3">
    <source>
        <dbReference type="Google" id="ProtNLM"/>
    </source>
</evidence>
<organism evidence="1 2">
    <name type="scientific">Hydrogenophaga taeniospiralis CCUG 15921</name>
    <dbReference type="NCBI Taxonomy" id="1281780"/>
    <lineage>
        <taxon>Bacteria</taxon>
        <taxon>Pseudomonadati</taxon>
        <taxon>Pseudomonadota</taxon>
        <taxon>Betaproteobacteria</taxon>
        <taxon>Burkholderiales</taxon>
        <taxon>Comamonadaceae</taxon>
        <taxon>Hydrogenophaga</taxon>
    </lineage>
</organism>
<dbReference type="InterPro" id="IPR007922">
    <property type="entry name" value="DciA-like"/>
</dbReference>
<sequence>MLSLEQAVGAAPSLAALQERIRASRQCMEQVQHLIPTNLRRHIKAGPIQDTEWCLLVGSAAASTKLRQLLPSLQQALTQNGAQVNSIRIKVQIPEQ</sequence>
<comment type="caution">
    <text evidence="1">The sequence shown here is derived from an EMBL/GenBank/DDBJ whole genome shotgun (WGS) entry which is preliminary data.</text>
</comment>
<evidence type="ECO:0000313" key="2">
    <source>
        <dbReference type="Proteomes" id="UP001152876"/>
    </source>
</evidence>
<dbReference type="AlphaFoldDB" id="A0A9X4NTZ4"/>
<reference evidence="1" key="1">
    <citation type="submission" date="2013-01" db="EMBL/GenBank/DDBJ databases">
        <title>Genome draft of Hydrogenophaga taeniospiralis 2K1.</title>
        <authorList>
            <person name="Gomila M."/>
            <person name="Lalucat J."/>
        </authorList>
    </citation>
    <scope>NUCLEOTIDE SEQUENCE</scope>
    <source>
        <strain evidence="1">CCUG 15921</strain>
    </source>
</reference>
<proteinExistence type="predicted"/>
<dbReference type="Pfam" id="PF05258">
    <property type="entry name" value="DciA"/>
    <property type="match status" value="1"/>
</dbReference>
<accession>A0A9X4NTZ4</accession>
<evidence type="ECO:0000313" key="1">
    <source>
        <dbReference type="EMBL" id="MDG5976586.1"/>
    </source>
</evidence>
<dbReference type="EMBL" id="AOGK01000013">
    <property type="protein sequence ID" value="MDG5976586.1"/>
    <property type="molecule type" value="Genomic_DNA"/>
</dbReference>
<keyword evidence="2" id="KW-1185">Reference proteome</keyword>